<organism evidence="2">
    <name type="scientific">Rhizophora mucronata</name>
    <name type="common">Asiatic mangrove</name>
    <dbReference type="NCBI Taxonomy" id="61149"/>
    <lineage>
        <taxon>Eukaryota</taxon>
        <taxon>Viridiplantae</taxon>
        <taxon>Streptophyta</taxon>
        <taxon>Embryophyta</taxon>
        <taxon>Tracheophyta</taxon>
        <taxon>Spermatophyta</taxon>
        <taxon>Magnoliopsida</taxon>
        <taxon>eudicotyledons</taxon>
        <taxon>Gunneridae</taxon>
        <taxon>Pentapetalae</taxon>
        <taxon>rosids</taxon>
        <taxon>fabids</taxon>
        <taxon>Malpighiales</taxon>
        <taxon>Rhizophoraceae</taxon>
        <taxon>Rhizophora</taxon>
    </lineage>
</organism>
<reference evidence="2" key="1">
    <citation type="submission" date="2018-02" db="EMBL/GenBank/DDBJ databases">
        <title>Rhizophora mucronata_Transcriptome.</title>
        <authorList>
            <person name="Meera S.P."/>
            <person name="Sreeshan A."/>
            <person name="Augustine A."/>
        </authorList>
    </citation>
    <scope>NUCLEOTIDE SEQUENCE</scope>
    <source>
        <tissue evidence="2">Leaf</tissue>
    </source>
</reference>
<keyword evidence="1" id="KW-1133">Transmembrane helix</keyword>
<evidence type="ECO:0000313" key="2">
    <source>
        <dbReference type="EMBL" id="MBX28991.1"/>
    </source>
</evidence>
<protein>
    <submittedName>
        <fullName evidence="2">Putative MO25-like protein At5g47540</fullName>
    </submittedName>
</protein>
<sequence>MCFISALPCLPWPTSYSELALAINAFFSLIFLYSFL</sequence>
<accession>A0A2P2MFI2</accession>
<keyword evidence="1" id="KW-0472">Membrane</keyword>
<evidence type="ECO:0000256" key="1">
    <source>
        <dbReference type="SAM" id="Phobius"/>
    </source>
</evidence>
<feature type="transmembrane region" description="Helical" evidence="1">
    <location>
        <begin position="16"/>
        <end position="35"/>
    </location>
</feature>
<proteinExistence type="predicted"/>
<name>A0A2P2MFI2_RHIMU</name>
<dbReference type="AlphaFoldDB" id="A0A2P2MFI2"/>
<dbReference type="EMBL" id="GGEC01048507">
    <property type="protein sequence ID" value="MBX28991.1"/>
    <property type="molecule type" value="Transcribed_RNA"/>
</dbReference>
<keyword evidence="1" id="KW-0812">Transmembrane</keyword>